<organism evidence="4">
    <name type="scientific">Fusarium oxysporum f. sp. melonis 26406</name>
    <dbReference type="NCBI Taxonomy" id="1089452"/>
    <lineage>
        <taxon>Eukaryota</taxon>
        <taxon>Fungi</taxon>
        <taxon>Dikarya</taxon>
        <taxon>Ascomycota</taxon>
        <taxon>Pezizomycotina</taxon>
        <taxon>Sordariomycetes</taxon>
        <taxon>Hypocreomycetidae</taxon>
        <taxon>Hypocreales</taxon>
        <taxon>Nectriaceae</taxon>
        <taxon>Fusarium</taxon>
        <taxon>Fusarium oxysporum species complex</taxon>
    </lineage>
</organism>
<feature type="domain" description="Nucleoside phosphorylase" evidence="3">
    <location>
        <begin position="65"/>
        <end position="317"/>
    </location>
</feature>
<dbReference type="PROSITE" id="PS50297">
    <property type="entry name" value="ANK_REP_REGION"/>
    <property type="match status" value="3"/>
</dbReference>
<dbReference type="Pfam" id="PF01048">
    <property type="entry name" value="PNP_UDP_1"/>
    <property type="match status" value="1"/>
</dbReference>
<dbReference type="InterPro" id="IPR036770">
    <property type="entry name" value="Ankyrin_rpt-contain_sf"/>
</dbReference>
<dbReference type="PANTHER" id="PTHR46082:SF11">
    <property type="entry name" value="AAA+ ATPASE DOMAIN-CONTAINING PROTEIN-RELATED"/>
    <property type="match status" value="1"/>
</dbReference>
<evidence type="ECO:0000256" key="2">
    <source>
        <dbReference type="SAM" id="MobiDB-lite"/>
    </source>
</evidence>
<dbReference type="PANTHER" id="PTHR46082">
    <property type="entry name" value="ATP/GTP-BINDING PROTEIN-RELATED"/>
    <property type="match status" value="1"/>
</dbReference>
<dbReference type="SMART" id="SM00248">
    <property type="entry name" value="ANK"/>
    <property type="match status" value="6"/>
</dbReference>
<dbReference type="PROSITE" id="PS50088">
    <property type="entry name" value="ANK_REPEAT"/>
    <property type="match status" value="3"/>
</dbReference>
<dbReference type="OrthoDB" id="1577640at2759"/>
<dbReference type="HOGENOM" id="CLU_000288_34_2_1"/>
<proteinExistence type="predicted"/>
<gene>
    <name evidence="4" type="ORF">FOMG_18254</name>
</gene>
<reference evidence="4" key="1">
    <citation type="submission" date="2012-04" db="EMBL/GenBank/DDBJ databases">
        <title>The Genome Sequence of Fusarium oxysporum melonis.</title>
        <authorList>
            <consortium name="The Broad Institute Genome Sequencing Platform"/>
            <person name="Ma L.-J."/>
            <person name="Gale L.R."/>
            <person name="Schwartz D.C."/>
            <person name="Zhou S."/>
            <person name="Corby-Kistler H."/>
            <person name="Young S.K."/>
            <person name="Zeng Q."/>
            <person name="Gargeya S."/>
            <person name="Fitzgerald M."/>
            <person name="Haas B."/>
            <person name="Abouelleil A."/>
            <person name="Alvarado L."/>
            <person name="Arachchi H.M."/>
            <person name="Berlin A."/>
            <person name="Brown A."/>
            <person name="Chapman S.B."/>
            <person name="Chen Z."/>
            <person name="Dunbar C."/>
            <person name="Freedman E."/>
            <person name="Gearin G."/>
            <person name="Goldberg J."/>
            <person name="Griggs A."/>
            <person name="Gujja S."/>
            <person name="Heiman D."/>
            <person name="Howarth C."/>
            <person name="Larson L."/>
            <person name="Lui A."/>
            <person name="MacDonald P.J.P."/>
            <person name="Montmayeur A."/>
            <person name="Murphy C."/>
            <person name="Neiman D."/>
            <person name="Pearson M."/>
            <person name="Priest M."/>
            <person name="Roberts A."/>
            <person name="Saif S."/>
            <person name="Shea T."/>
            <person name="Shenoy N."/>
            <person name="Sisk P."/>
            <person name="Stolte C."/>
            <person name="Sykes S."/>
            <person name="Wortman J."/>
            <person name="Nusbaum C."/>
            <person name="Birren B."/>
        </authorList>
    </citation>
    <scope>NUCLEOTIDE SEQUENCE</scope>
    <source>
        <strain evidence="4">26406</strain>
    </source>
</reference>
<dbReference type="EMBL" id="JH659427">
    <property type="protein sequence ID" value="EXK25066.1"/>
    <property type="molecule type" value="Genomic_DNA"/>
</dbReference>
<feature type="repeat" description="ANK" evidence="1">
    <location>
        <begin position="922"/>
        <end position="950"/>
    </location>
</feature>
<feature type="region of interest" description="Disordered" evidence="2">
    <location>
        <begin position="1"/>
        <end position="23"/>
    </location>
</feature>
<dbReference type="AlphaFoldDB" id="W9ZVG6"/>
<dbReference type="Gene3D" id="3.40.50.1580">
    <property type="entry name" value="Nucleoside phosphorylase domain"/>
    <property type="match status" value="1"/>
</dbReference>
<feature type="repeat" description="ANK" evidence="1">
    <location>
        <begin position="889"/>
        <end position="921"/>
    </location>
</feature>
<dbReference type="InterPro" id="IPR000845">
    <property type="entry name" value="Nucleoside_phosphorylase_d"/>
</dbReference>
<dbReference type="SUPFAM" id="SSF48403">
    <property type="entry name" value="Ankyrin repeat"/>
    <property type="match status" value="1"/>
</dbReference>
<dbReference type="InterPro" id="IPR053137">
    <property type="entry name" value="NLR-like"/>
</dbReference>
<dbReference type="GO" id="GO:0003824">
    <property type="term" value="F:catalytic activity"/>
    <property type="evidence" value="ECO:0007669"/>
    <property type="project" value="InterPro"/>
</dbReference>
<feature type="repeat" description="ANK" evidence="1">
    <location>
        <begin position="856"/>
        <end position="888"/>
    </location>
</feature>
<accession>W9ZVG6</accession>
<reference evidence="4" key="2">
    <citation type="submission" date="2012-05" db="EMBL/GenBank/DDBJ databases">
        <title>Annotation of the Genome Sequence of Fusarium oxysporum f. sp. melonis 26406.</title>
        <authorList>
            <consortium name="The Broad Institute Genomics Platform"/>
            <person name="Ma L.-J."/>
            <person name="Corby-Kistler H."/>
            <person name="Broz K."/>
            <person name="Gale L.R."/>
            <person name="Jonkers W."/>
            <person name="O'Donnell K."/>
            <person name="Ploetz R."/>
            <person name="Steinberg C."/>
            <person name="Schwartz D.C."/>
            <person name="VanEtten H."/>
            <person name="Zhou S."/>
            <person name="Young S.K."/>
            <person name="Zeng Q."/>
            <person name="Gargeya S."/>
            <person name="Fitzgerald M."/>
            <person name="Abouelleil A."/>
            <person name="Alvarado L."/>
            <person name="Chapman S.B."/>
            <person name="Gainer-Dewar J."/>
            <person name="Goldberg J."/>
            <person name="Griggs A."/>
            <person name="Gujja S."/>
            <person name="Hansen M."/>
            <person name="Howarth C."/>
            <person name="Imamovic A."/>
            <person name="Ireland A."/>
            <person name="Larimer J."/>
            <person name="McCowan C."/>
            <person name="Murphy C."/>
            <person name="Pearson M."/>
            <person name="Poon T.W."/>
            <person name="Priest M."/>
            <person name="Roberts A."/>
            <person name="Saif S."/>
            <person name="Shea T."/>
            <person name="Sykes S."/>
            <person name="Wortman J."/>
            <person name="Nusbaum C."/>
            <person name="Birren B."/>
        </authorList>
    </citation>
    <scope>NUCLEOTIDE SEQUENCE</scope>
    <source>
        <strain evidence="4">26406</strain>
    </source>
</reference>
<protein>
    <recommendedName>
        <fullName evidence="3">Nucleoside phosphorylase domain-containing protein</fullName>
    </recommendedName>
</protein>
<dbReference type="Gene3D" id="1.25.40.20">
    <property type="entry name" value="Ankyrin repeat-containing domain"/>
    <property type="match status" value="1"/>
</dbReference>
<dbReference type="Proteomes" id="UP000030703">
    <property type="component" value="Unassembled WGS sequence"/>
</dbReference>
<keyword evidence="1" id="KW-0040">ANK repeat</keyword>
<dbReference type="InterPro" id="IPR035994">
    <property type="entry name" value="Nucleoside_phosphorylase_sf"/>
</dbReference>
<sequence>MGDSFQDQAKPDSPQGKVASPDQTADNRIHFNRYTVAWVCALHTELTAARAVLDEVHNELVICEDDKNPYLLGNIGCCNIVVACLPIHQYGTNNAATLLTNITRTFPSIKFGLMVGIGGGAPSATQDIRLGDIVVGTEVIQYDLGKFVSGRDFQQTGIPKRPSQSLCMALQHLIAKHERLPNRISSAMKERFQNYPKYCRPKCRDDLFQATYNHQPSDFDCSRCDLTKLVQRAARRATDPWIYYGVVASGNQVMKDGVTRDRMVQKTRALCFEMEAAGLMDILPCLPIRGICDYSDSHKNKAWQPWAAASAAAYARELLIMMSTTQRHNANSIESVVADDPHLPHDLDGDSLPQEALKEIFSRAIRSLGQRSFTCFVDALDECEDQEVDHMIHFFQQLTTDTSAQAIQFRVCFSHRHYPRINIGHGVKMTVENELGHRTDLSNYISSRLQVSDPRTFIRIRDKLLAKADGIFLWVVLVIDILNKALKRGEGNLQSKLDVIPTGLSELFRAIIERDYEHPADLLFSILWILFARRPLKPQEFHHALLAGRAIREPSSPDILIHGDFVSSETIENFIISSSKGLAQVTENRQSQVEFVHESVRDFLIRDGNFQHLWPDLSPSGKVDGHQMLAKCCITYLNHPSLLALFKRGPSLGNRRTVSVNLMDGSIERYFKDDERHPFLRYAAENFLYHANAISDITVRGMLMTTILANQYIQGWLEAEHYYRSQSREDLMDGLYGTTIPFNQSSDLLCYLVYNDLSELIRAWLICDPNVKFIVDGRRHPLTEALKLRDMDAVAALLGLPSSSNEEVKTMIDTLNPRCNSHGCYETLNMASRYGFNVIVDVLIKRGSLVDERDQKAKTSLMIASEYGQSDTADMLLKYGADINARDENGTTPLMLALKNGHRRVAMSLVERYARIDLKDKDGTSALVLAASKGFEDIVCCLIEKGAHVDKCGIRGSDPILAASEGEHHSTAKLLMDGTPGLAEDDDEDKTRKQWFWRWF</sequence>
<evidence type="ECO:0000259" key="3">
    <source>
        <dbReference type="Pfam" id="PF01048"/>
    </source>
</evidence>
<dbReference type="VEuPathDB" id="FungiDB:FOMG_18254"/>
<evidence type="ECO:0000313" key="4">
    <source>
        <dbReference type="EMBL" id="EXK25066.1"/>
    </source>
</evidence>
<name>W9ZVG6_FUSOX</name>
<dbReference type="Pfam" id="PF12796">
    <property type="entry name" value="Ank_2"/>
    <property type="match status" value="1"/>
</dbReference>
<evidence type="ECO:0000256" key="1">
    <source>
        <dbReference type="PROSITE-ProRule" id="PRU00023"/>
    </source>
</evidence>
<dbReference type="InterPro" id="IPR002110">
    <property type="entry name" value="Ankyrin_rpt"/>
</dbReference>
<dbReference type="SUPFAM" id="SSF53167">
    <property type="entry name" value="Purine and uridine phosphorylases"/>
    <property type="match status" value="1"/>
</dbReference>
<dbReference type="GO" id="GO:0009116">
    <property type="term" value="P:nucleoside metabolic process"/>
    <property type="evidence" value="ECO:0007669"/>
    <property type="project" value="InterPro"/>
</dbReference>